<feature type="compositionally biased region" description="Low complexity" evidence="1">
    <location>
        <begin position="171"/>
        <end position="180"/>
    </location>
</feature>
<organism evidence="2 3">
    <name type="scientific">Armillaria borealis</name>
    <dbReference type="NCBI Taxonomy" id="47425"/>
    <lineage>
        <taxon>Eukaryota</taxon>
        <taxon>Fungi</taxon>
        <taxon>Dikarya</taxon>
        <taxon>Basidiomycota</taxon>
        <taxon>Agaricomycotina</taxon>
        <taxon>Agaricomycetes</taxon>
        <taxon>Agaricomycetidae</taxon>
        <taxon>Agaricales</taxon>
        <taxon>Marasmiineae</taxon>
        <taxon>Physalacriaceae</taxon>
        <taxon>Armillaria</taxon>
    </lineage>
</organism>
<reference evidence="2" key="1">
    <citation type="submission" date="2023-06" db="EMBL/GenBank/DDBJ databases">
        <authorList>
            <consortium name="Lawrence Berkeley National Laboratory"/>
            <person name="Ahrendt S."/>
            <person name="Sahu N."/>
            <person name="Indic B."/>
            <person name="Wong-Bajracharya J."/>
            <person name="Merenyi Z."/>
            <person name="Ke H.-M."/>
            <person name="Monk M."/>
            <person name="Kocsube S."/>
            <person name="Drula E."/>
            <person name="Lipzen A."/>
            <person name="Balint B."/>
            <person name="Henrissat B."/>
            <person name="Andreopoulos B."/>
            <person name="Martin F.M."/>
            <person name="Harder C.B."/>
            <person name="Rigling D."/>
            <person name="Ford K.L."/>
            <person name="Foster G.D."/>
            <person name="Pangilinan J."/>
            <person name="Papanicolaou A."/>
            <person name="Barry K."/>
            <person name="LaButti K."/>
            <person name="Viragh M."/>
            <person name="Koriabine M."/>
            <person name="Yan M."/>
            <person name="Riley R."/>
            <person name="Champramary S."/>
            <person name="Plett K.L."/>
            <person name="Tsai I.J."/>
            <person name="Slot J."/>
            <person name="Sipos G."/>
            <person name="Plett J."/>
            <person name="Nagy L.G."/>
            <person name="Grigoriev I.V."/>
        </authorList>
    </citation>
    <scope>NUCLEOTIDE SEQUENCE</scope>
    <source>
        <strain evidence="2">FPL87.14</strain>
    </source>
</reference>
<feature type="compositionally biased region" description="Acidic residues" evidence="1">
    <location>
        <begin position="143"/>
        <end position="157"/>
    </location>
</feature>
<keyword evidence="3" id="KW-1185">Reference proteome</keyword>
<dbReference type="Proteomes" id="UP001175226">
    <property type="component" value="Unassembled WGS sequence"/>
</dbReference>
<gene>
    <name evidence="2" type="ORF">EV421DRAFT_2042590</name>
</gene>
<evidence type="ECO:0000313" key="2">
    <source>
        <dbReference type="EMBL" id="KAK0429664.1"/>
    </source>
</evidence>
<feature type="compositionally biased region" description="Basic and acidic residues" evidence="1">
    <location>
        <begin position="133"/>
        <end position="142"/>
    </location>
</feature>
<feature type="region of interest" description="Disordered" evidence="1">
    <location>
        <begin position="74"/>
        <end position="96"/>
    </location>
</feature>
<evidence type="ECO:0000313" key="3">
    <source>
        <dbReference type="Proteomes" id="UP001175226"/>
    </source>
</evidence>
<proteinExistence type="predicted"/>
<dbReference type="AlphaFoldDB" id="A0AA39MDF8"/>
<evidence type="ECO:0000256" key="1">
    <source>
        <dbReference type="SAM" id="MobiDB-lite"/>
    </source>
</evidence>
<accession>A0AA39MDF8</accession>
<protein>
    <submittedName>
        <fullName evidence="2">Uncharacterized protein</fullName>
    </submittedName>
</protein>
<feature type="region of interest" description="Disordered" evidence="1">
    <location>
        <begin position="133"/>
        <end position="199"/>
    </location>
</feature>
<comment type="caution">
    <text evidence="2">The sequence shown here is derived from an EMBL/GenBank/DDBJ whole genome shotgun (WGS) entry which is preliminary data.</text>
</comment>
<sequence length="199" mass="22211">METWLPAVSVHRYLSPLDWFRHDSAWGQGLPQDVTVNKTKMSRQCGHQVGIDFWKQRLALTAKIMYHCQYSRDTRTRGSGGGGQGKEDDSSSPECETSPKLRAFSYILEDHFAWGWYGVQFAELFEIQHDGRGEAAENGADRDYEEDEEDDADYDQEQSDRMALEPSGVVTSIPPFASPATTPPLSSPSSSTGGLVHCM</sequence>
<name>A0AA39MDF8_9AGAR</name>
<dbReference type="EMBL" id="JAUEPT010000222">
    <property type="protein sequence ID" value="KAK0429664.1"/>
    <property type="molecule type" value="Genomic_DNA"/>
</dbReference>